<dbReference type="HOGENOM" id="CLU_1980963_0_0_1"/>
<dbReference type="KEGG" id="tng:GSTEN00035619G001"/>
<evidence type="ECO:0000313" key="4">
    <source>
        <dbReference type="Proteomes" id="UP000007303"/>
    </source>
</evidence>
<evidence type="ECO:0000256" key="1">
    <source>
        <dbReference type="SAM" id="Phobius"/>
    </source>
</evidence>
<dbReference type="EMBL" id="CAAE01015122">
    <property type="protein sequence ID" value="CAG13094.1"/>
    <property type="molecule type" value="Genomic_DNA"/>
</dbReference>
<keyword evidence="1" id="KW-0812">Transmembrane</keyword>
<organism evidence="2">
    <name type="scientific">Tetraodon nigroviridis</name>
    <name type="common">Spotted green pufferfish</name>
    <name type="synonym">Chelonodon nigroviridis</name>
    <dbReference type="NCBI Taxonomy" id="99883"/>
    <lineage>
        <taxon>Eukaryota</taxon>
        <taxon>Metazoa</taxon>
        <taxon>Chordata</taxon>
        <taxon>Craniata</taxon>
        <taxon>Vertebrata</taxon>
        <taxon>Euteleostomi</taxon>
        <taxon>Actinopterygii</taxon>
        <taxon>Neopterygii</taxon>
        <taxon>Teleostei</taxon>
        <taxon>Neoteleostei</taxon>
        <taxon>Acanthomorphata</taxon>
        <taxon>Eupercaria</taxon>
        <taxon>Tetraodontiformes</taxon>
        <taxon>Tetradontoidea</taxon>
        <taxon>Tetraodontidae</taxon>
        <taxon>Tetraodon</taxon>
    </lineage>
</organism>
<dbReference type="AlphaFoldDB" id="Q4RET8"/>
<gene>
    <name evidence="2" type="ORF">GSTENG00035619001</name>
</gene>
<evidence type="ECO:0000313" key="3">
    <source>
        <dbReference type="Ensembl" id="ENSTNIP00000022433.1"/>
    </source>
</evidence>
<reference evidence="2" key="2">
    <citation type="submission" date="2004-02" db="EMBL/GenBank/DDBJ databases">
        <authorList>
            <consortium name="Genoscope"/>
            <consortium name="Whitehead Institute Centre for Genome Research"/>
        </authorList>
    </citation>
    <scope>NUCLEOTIDE SEQUENCE</scope>
</reference>
<protein>
    <submittedName>
        <fullName evidence="2">(spotted green pufferfish) hypothetical protein</fullName>
    </submittedName>
</protein>
<name>Q4RET8_TETNG</name>
<evidence type="ECO:0000313" key="2">
    <source>
        <dbReference type="EMBL" id="CAG13094.1"/>
    </source>
</evidence>
<feature type="transmembrane region" description="Helical" evidence="1">
    <location>
        <begin position="83"/>
        <end position="102"/>
    </location>
</feature>
<keyword evidence="1" id="KW-1133">Transmembrane helix</keyword>
<dbReference type="Ensembl" id="ENSTNIT00000022672.1">
    <property type="protein sequence ID" value="ENSTNIP00000022433.1"/>
    <property type="gene ID" value="ENSTNIG00000019233.1"/>
</dbReference>
<keyword evidence="1" id="KW-0472">Membrane</keyword>
<dbReference type="Proteomes" id="UP000007303">
    <property type="component" value="Unassembled WGS sequence"/>
</dbReference>
<keyword evidence="4" id="KW-1185">Reference proteome</keyword>
<proteinExistence type="predicted"/>
<reference evidence="2 4" key="1">
    <citation type="journal article" date="2004" name="Nature">
        <title>Genome duplication in the teleost fish Tetraodon nigroviridis reveals the early vertebrate proto-karyotype.</title>
        <authorList>
            <person name="Jaillon O."/>
            <person name="Aury J.-M."/>
            <person name="Brunet F."/>
            <person name="Petit J.-L."/>
            <person name="Stange-Thomann N."/>
            <person name="Mauceli E."/>
            <person name="Bouneau L."/>
            <person name="Fischer C."/>
            <person name="Ozouf-Costaz C."/>
            <person name="Bernot A."/>
            <person name="Nicaud S."/>
            <person name="Jaffe D."/>
            <person name="Fisher S."/>
            <person name="Lutfalla G."/>
            <person name="Dossat C."/>
            <person name="Segurens B."/>
            <person name="Dasilva C."/>
            <person name="Salanoubat M."/>
            <person name="Levy M."/>
            <person name="Boudet N."/>
            <person name="Castellano S."/>
            <person name="Anthouard V."/>
            <person name="Jubin C."/>
            <person name="Castelli V."/>
            <person name="Katinka M."/>
            <person name="Vacherie B."/>
            <person name="Biemont C."/>
            <person name="Skalli Z."/>
            <person name="Cattolico L."/>
            <person name="Poulain J."/>
            <person name="De Berardinis V."/>
            <person name="Cruaud C."/>
            <person name="Duprat S."/>
            <person name="Brottier P."/>
            <person name="Coutanceau J.-P."/>
            <person name="Gouzy J."/>
            <person name="Parra G."/>
            <person name="Lardier G."/>
            <person name="Chapple C."/>
            <person name="McKernan K.J."/>
            <person name="McEwan P."/>
            <person name="Bosak S."/>
            <person name="Kellis M."/>
            <person name="Volff J.-N."/>
            <person name="Guigo R."/>
            <person name="Zody M.C."/>
            <person name="Mesirov J."/>
            <person name="Lindblad-Toh K."/>
            <person name="Birren B."/>
            <person name="Nusbaum C."/>
            <person name="Kahn D."/>
            <person name="Robinson-Rechavi M."/>
            <person name="Laudet V."/>
            <person name="Schachter V."/>
            <person name="Quetier F."/>
            <person name="Saurin W."/>
            <person name="Scarpelli C."/>
            <person name="Wincker P."/>
            <person name="Lander E.S."/>
            <person name="Weissenbach J."/>
            <person name="Roest Crollius H."/>
        </authorList>
    </citation>
    <scope>NUCLEOTIDE SEQUENCE [LARGE SCALE GENOMIC DNA]</scope>
</reference>
<reference evidence="3" key="3">
    <citation type="submission" date="2025-05" db="UniProtKB">
        <authorList>
            <consortium name="Ensembl"/>
        </authorList>
    </citation>
    <scope>IDENTIFICATION</scope>
</reference>
<accession>Q4RET8</accession>
<sequence length="126" mass="14174">MPAGNVMTDRRRTARGSFCLAGARLPAANPPTLPGDCCHNSNKVVLESYTTAWRMWASTTMQPCNLMNFRLVMLVLMLMVKQLQLNCTVAFYVIALLLNAIINNDQDDFYLQAESHTLLNPMLHNK</sequence>